<dbReference type="PROSITE" id="PS50865">
    <property type="entry name" value="ZF_MYND_2"/>
    <property type="match status" value="1"/>
</dbReference>
<comment type="caution">
    <text evidence="6">The sequence shown here is derived from an EMBL/GenBank/DDBJ whole genome shotgun (WGS) entry which is preliminary data.</text>
</comment>
<dbReference type="EMBL" id="MU157832">
    <property type="protein sequence ID" value="KAF9532219.1"/>
    <property type="molecule type" value="Genomic_DNA"/>
</dbReference>
<proteinExistence type="predicted"/>
<dbReference type="Pfam" id="PF01753">
    <property type="entry name" value="zf-MYND"/>
    <property type="match status" value="1"/>
</dbReference>
<accession>A0A9P6JTW9</accession>
<evidence type="ECO:0000259" key="5">
    <source>
        <dbReference type="PROSITE" id="PS50865"/>
    </source>
</evidence>
<evidence type="ECO:0000256" key="4">
    <source>
        <dbReference type="PROSITE-ProRule" id="PRU00134"/>
    </source>
</evidence>
<dbReference type="SUPFAM" id="SSF144232">
    <property type="entry name" value="HIT/MYND zinc finger-like"/>
    <property type="match status" value="1"/>
</dbReference>
<keyword evidence="3" id="KW-0862">Zinc</keyword>
<keyword evidence="1" id="KW-0479">Metal-binding</keyword>
<evidence type="ECO:0000256" key="2">
    <source>
        <dbReference type="ARBA" id="ARBA00022771"/>
    </source>
</evidence>
<feature type="domain" description="MYND-type" evidence="5">
    <location>
        <begin position="265"/>
        <end position="306"/>
    </location>
</feature>
<reference evidence="6" key="1">
    <citation type="submission" date="2020-11" db="EMBL/GenBank/DDBJ databases">
        <authorList>
            <consortium name="DOE Joint Genome Institute"/>
            <person name="Ahrendt S."/>
            <person name="Riley R."/>
            <person name="Andreopoulos W."/>
            <person name="Labutti K."/>
            <person name="Pangilinan J."/>
            <person name="Ruiz-Duenas F.J."/>
            <person name="Barrasa J.M."/>
            <person name="Sanchez-Garcia M."/>
            <person name="Camarero S."/>
            <person name="Miyauchi S."/>
            <person name="Serrano A."/>
            <person name="Linde D."/>
            <person name="Babiker R."/>
            <person name="Drula E."/>
            <person name="Ayuso-Fernandez I."/>
            <person name="Pacheco R."/>
            <person name="Padilla G."/>
            <person name="Ferreira P."/>
            <person name="Barriuso J."/>
            <person name="Kellner H."/>
            <person name="Castanera R."/>
            <person name="Alfaro M."/>
            <person name="Ramirez L."/>
            <person name="Pisabarro A.G."/>
            <person name="Kuo A."/>
            <person name="Tritt A."/>
            <person name="Lipzen A."/>
            <person name="He G."/>
            <person name="Yan M."/>
            <person name="Ng V."/>
            <person name="Cullen D."/>
            <person name="Martin F."/>
            <person name="Rosso M.-N."/>
            <person name="Henrissat B."/>
            <person name="Hibbett D."/>
            <person name="Martinez A.T."/>
            <person name="Grigoriev I.V."/>
        </authorList>
    </citation>
    <scope>NUCLEOTIDE SEQUENCE</scope>
    <source>
        <strain evidence="6">CBS 506.95</strain>
    </source>
</reference>
<dbReference type="InterPro" id="IPR002893">
    <property type="entry name" value="Znf_MYND"/>
</dbReference>
<dbReference type="Proteomes" id="UP000807306">
    <property type="component" value="Unassembled WGS sequence"/>
</dbReference>
<keyword evidence="2 4" id="KW-0863">Zinc-finger</keyword>
<protein>
    <recommendedName>
        <fullName evidence="5">MYND-type domain-containing protein</fullName>
    </recommendedName>
</protein>
<dbReference type="Gene3D" id="6.10.140.2220">
    <property type="match status" value="1"/>
</dbReference>
<evidence type="ECO:0000313" key="7">
    <source>
        <dbReference type="Proteomes" id="UP000807306"/>
    </source>
</evidence>
<evidence type="ECO:0000256" key="3">
    <source>
        <dbReference type="ARBA" id="ARBA00022833"/>
    </source>
</evidence>
<dbReference type="OrthoDB" id="432970at2759"/>
<name>A0A9P6JTW9_9AGAR</name>
<evidence type="ECO:0000256" key="1">
    <source>
        <dbReference type="ARBA" id="ARBA00022723"/>
    </source>
</evidence>
<dbReference type="AlphaFoldDB" id="A0A9P6JTW9"/>
<keyword evidence="7" id="KW-1185">Reference proteome</keyword>
<sequence>MENYDRLEELVAAIYSMPRSPTAEDFATMLGFVEPTESTRLFANLDEVSKLLAVCHLLRRLRMMLSERDQDIIYNKLAASHLPALVNNFLDAPLPPTTIYPDESKRSEFRLNNVYLEILGTISHTPYLSKFLRSHKAAAEGGKRLLKTIAERVVELAPSWDKKMLNPPLDREPGYYESAAGTAIQMISTLSAAFVKESVDSPILIAQETKQALIVWLRKWERRHASEFLGRVSERTRSQLERRDRLMQDANRIRRMLKNWDRCGYIGCNKDSDLKACARCHTVRYCCPEHQRAHWNDRDNPHKKFCFQADY</sequence>
<organism evidence="6 7">
    <name type="scientific">Crepidotus variabilis</name>
    <dbReference type="NCBI Taxonomy" id="179855"/>
    <lineage>
        <taxon>Eukaryota</taxon>
        <taxon>Fungi</taxon>
        <taxon>Dikarya</taxon>
        <taxon>Basidiomycota</taxon>
        <taxon>Agaricomycotina</taxon>
        <taxon>Agaricomycetes</taxon>
        <taxon>Agaricomycetidae</taxon>
        <taxon>Agaricales</taxon>
        <taxon>Agaricineae</taxon>
        <taxon>Crepidotaceae</taxon>
        <taxon>Crepidotus</taxon>
    </lineage>
</organism>
<gene>
    <name evidence="6" type="ORF">CPB83DRAFT_847449</name>
</gene>
<dbReference type="GO" id="GO:0008270">
    <property type="term" value="F:zinc ion binding"/>
    <property type="evidence" value="ECO:0007669"/>
    <property type="project" value="UniProtKB-KW"/>
</dbReference>
<evidence type="ECO:0000313" key="6">
    <source>
        <dbReference type="EMBL" id="KAF9532219.1"/>
    </source>
</evidence>